<proteinExistence type="predicted"/>
<dbReference type="Proteomes" id="UP001139347">
    <property type="component" value="Unassembled WGS sequence"/>
</dbReference>
<keyword evidence="2" id="KW-1185">Reference proteome</keyword>
<organism evidence="1 2">
    <name type="scientific">Paenibacillus mangrovi</name>
    <dbReference type="NCBI Taxonomy" id="2931978"/>
    <lineage>
        <taxon>Bacteria</taxon>
        <taxon>Bacillati</taxon>
        <taxon>Bacillota</taxon>
        <taxon>Bacilli</taxon>
        <taxon>Bacillales</taxon>
        <taxon>Paenibacillaceae</taxon>
        <taxon>Paenibacillus</taxon>
    </lineage>
</organism>
<comment type="caution">
    <text evidence="1">The sequence shown here is derived from an EMBL/GenBank/DDBJ whole genome shotgun (WGS) entry which is preliminary data.</text>
</comment>
<name>A0A9X1WKQ1_9BACL</name>
<evidence type="ECO:0000313" key="2">
    <source>
        <dbReference type="Proteomes" id="UP001139347"/>
    </source>
</evidence>
<accession>A0A9X1WKQ1</accession>
<dbReference type="EMBL" id="JALIRP010000001">
    <property type="protein sequence ID" value="MCJ8010674.1"/>
    <property type="molecule type" value="Genomic_DNA"/>
</dbReference>
<dbReference type="RefSeq" id="WP_244719448.1">
    <property type="nucleotide sequence ID" value="NZ_JALIRP010000001.1"/>
</dbReference>
<reference evidence="1" key="1">
    <citation type="submission" date="2022-04" db="EMBL/GenBank/DDBJ databases">
        <title>Paenibacillus mangrovi sp. nov., a novel endophytic bacterium isolated from bark of Kandelia candel.</title>
        <authorList>
            <person name="Tuo L."/>
        </authorList>
    </citation>
    <scope>NUCLEOTIDE SEQUENCE</scope>
    <source>
        <strain evidence="1">KQZ6P-2</strain>
    </source>
</reference>
<protein>
    <submittedName>
        <fullName evidence="1">Uncharacterized protein</fullName>
    </submittedName>
</protein>
<dbReference type="AlphaFoldDB" id="A0A9X1WKQ1"/>
<gene>
    <name evidence="1" type="ORF">MUG84_02815</name>
</gene>
<evidence type="ECO:0000313" key="1">
    <source>
        <dbReference type="EMBL" id="MCJ8010674.1"/>
    </source>
</evidence>
<sequence length="53" mass="6115">MVTVLNLFFTIIFYIINVTQHYGSEIFKPLPQGQQVYFVEIMGKVQMRCQGGS</sequence>